<sequence>MTGQILDDAHGPGAVALPPASTFNRLVHALADPMELPGRPARTATTPARPFTATVALRPGEMVQVDTTRLDVMVVAADGRPMRPELTIAVDVATRSILAAVLCEEGTKAVDAALLLAEMAVPHPLRPTWPAALAIAHANLPYQRLLALDQRLEHAAARPVVVPETIVVDRGAVFISHAFLAACETLGTSVQPAPPRTPTAKGSVERTFGAINTLLLQHIAGYTGSNPTRRGPRTDAEARFTLPQLQDLLDEWITVCWHNHPHEALRHPVLPKTALTPNEMWGALLGITGYVPLTLTRADWLELLPVRWNAVTDRGIRIDHRTYDHPCLNAHRGQPSPTASRRGRWEIHTHPHDLRQIWIRLPDGHLHEIPWIHRDHVHQPFNDRVWRHIQTALARRADRDRHEADLADALDRLLRQARPATSAVPPQTPSQRLPATDTAAPATKPDTTGGHASARPAEQDGGDSLQAAAQAGHRGQDSEPHDEGAPHAGAFVLYDAQSEADQW</sequence>
<reference evidence="3 4" key="1">
    <citation type="journal article" date="2010" name="J. Bacteriol.">
        <title>Biochemical characterization of a novel indole prenyltransferase from Streptomyces sp. SN-593.</title>
        <authorList>
            <person name="Takahashi S."/>
            <person name="Takagi H."/>
            <person name="Toyoda A."/>
            <person name="Uramoto M."/>
            <person name="Nogawa T."/>
            <person name="Ueki M."/>
            <person name="Sakaki Y."/>
            <person name="Osada H."/>
        </authorList>
    </citation>
    <scope>NUCLEOTIDE SEQUENCE [LARGE SCALE GENOMIC DNA]</scope>
    <source>
        <strain evidence="3 4">SN-593</strain>
    </source>
</reference>
<protein>
    <submittedName>
        <fullName evidence="3">Putative transposase</fullName>
    </submittedName>
</protein>
<evidence type="ECO:0000313" key="4">
    <source>
        <dbReference type="Proteomes" id="UP000595703"/>
    </source>
</evidence>
<reference evidence="3 4" key="4">
    <citation type="journal article" date="2020" name="Sci. Rep.">
        <title>beta-carboline chemical signals induce reveromycin production through a LuxR family regulator in Streptomyces sp. SN-593.</title>
        <authorList>
            <person name="Panthee S."/>
            <person name="Kito N."/>
            <person name="Hayashi T."/>
            <person name="Shimizu T."/>
            <person name="Ishikawa J."/>
            <person name="Hamamoto H."/>
            <person name="Osada H."/>
            <person name="Takahashi S."/>
        </authorList>
    </citation>
    <scope>NUCLEOTIDE SEQUENCE [LARGE SCALE GENOMIC DNA]</scope>
    <source>
        <strain evidence="3 4">SN-593</strain>
    </source>
</reference>
<dbReference type="Gene3D" id="3.30.420.10">
    <property type="entry name" value="Ribonuclease H-like superfamily/Ribonuclease H"/>
    <property type="match status" value="1"/>
</dbReference>
<proteinExistence type="predicted"/>
<keyword evidence="4" id="KW-1185">Reference proteome</keyword>
<dbReference type="InterPro" id="IPR036397">
    <property type="entry name" value="RNaseH_sf"/>
</dbReference>
<reference evidence="3 4" key="3">
    <citation type="journal article" date="2011" name="Nat. Chem. Biol.">
        <title>Reveromycin A biosynthesis uses RevG and RevJ for stereospecific spiroacetal formation.</title>
        <authorList>
            <person name="Takahashi S."/>
            <person name="Toyoda A."/>
            <person name="Sekiyama Y."/>
            <person name="Takagi H."/>
            <person name="Nogawa T."/>
            <person name="Uramoto M."/>
            <person name="Suzuki R."/>
            <person name="Koshino H."/>
            <person name="Kumano T."/>
            <person name="Panthee S."/>
            <person name="Dairi T."/>
            <person name="Ishikawa J."/>
            <person name="Ikeda H."/>
            <person name="Sakaki Y."/>
            <person name="Osada H."/>
        </authorList>
    </citation>
    <scope>NUCLEOTIDE SEQUENCE [LARGE SCALE GENOMIC DNA]</scope>
    <source>
        <strain evidence="3 4">SN-593</strain>
    </source>
</reference>
<feature type="region of interest" description="Disordered" evidence="1">
    <location>
        <begin position="419"/>
        <end position="503"/>
    </location>
</feature>
<organism evidence="3 4">
    <name type="scientific">Actinacidiphila reveromycinica</name>
    <dbReference type="NCBI Taxonomy" id="659352"/>
    <lineage>
        <taxon>Bacteria</taxon>
        <taxon>Bacillati</taxon>
        <taxon>Actinomycetota</taxon>
        <taxon>Actinomycetes</taxon>
        <taxon>Kitasatosporales</taxon>
        <taxon>Streptomycetaceae</taxon>
        <taxon>Actinacidiphila</taxon>
    </lineage>
</organism>
<accession>A0A7U3WGU8</accession>
<dbReference type="EMBL" id="AP018365">
    <property type="protein sequence ID" value="BBA95235.1"/>
    <property type="molecule type" value="Genomic_DNA"/>
</dbReference>
<feature type="domain" description="Integrase catalytic" evidence="2">
    <location>
        <begin position="55"/>
        <end position="285"/>
    </location>
</feature>
<dbReference type="AlphaFoldDB" id="A0A7U3WGU8"/>
<evidence type="ECO:0000259" key="2">
    <source>
        <dbReference type="PROSITE" id="PS50994"/>
    </source>
</evidence>
<name>A0A7U3WGU8_9ACTN</name>
<dbReference type="PROSITE" id="PS50994">
    <property type="entry name" value="INTEGRASE"/>
    <property type="match status" value="1"/>
</dbReference>
<dbReference type="InterPro" id="IPR012337">
    <property type="entry name" value="RNaseH-like_sf"/>
</dbReference>
<reference evidence="3 4" key="2">
    <citation type="journal article" date="2011" name="J. Antibiot.">
        <title>Furaquinocins I and J: novel polyketide isoprenoid hybrid compounds from Streptomyces reveromyceticus SN-593.</title>
        <authorList>
            <person name="Panthee S."/>
            <person name="Takahashi S."/>
            <person name="Takagi H."/>
            <person name="Nogawa T."/>
            <person name="Oowada E."/>
            <person name="Uramoto M."/>
            <person name="Osada H."/>
        </authorList>
    </citation>
    <scope>NUCLEOTIDE SEQUENCE [LARGE SCALE GENOMIC DNA]</scope>
    <source>
        <strain evidence="3 4">SN-593</strain>
    </source>
</reference>
<feature type="compositionally biased region" description="Low complexity" evidence="1">
    <location>
        <begin position="434"/>
        <end position="448"/>
    </location>
</feature>
<dbReference type="SUPFAM" id="SSF53098">
    <property type="entry name" value="Ribonuclease H-like"/>
    <property type="match status" value="1"/>
</dbReference>
<evidence type="ECO:0000256" key="1">
    <source>
        <dbReference type="SAM" id="MobiDB-lite"/>
    </source>
</evidence>
<gene>
    <name evidence="3" type="ORF">RVR_15</name>
</gene>
<dbReference type="KEGG" id="arev:RVR_15"/>
<dbReference type="GO" id="GO:0015074">
    <property type="term" value="P:DNA integration"/>
    <property type="evidence" value="ECO:0007669"/>
    <property type="project" value="InterPro"/>
</dbReference>
<evidence type="ECO:0000313" key="3">
    <source>
        <dbReference type="EMBL" id="BBA95235.1"/>
    </source>
</evidence>
<dbReference type="Proteomes" id="UP000595703">
    <property type="component" value="Chromosome"/>
</dbReference>
<feature type="compositionally biased region" description="Basic and acidic residues" evidence="1">
    <location>
        <begin position="474"/>
        <end position="485"/>
    </location>
</feature>
<dbReference type="InterPro" id="IPR001584">
    <property type="entry name" value="Integrase_cat-core"/>
</dbReference>
<dbReference type="GO" id="GO:0003676">
    <property type="term" value="F:nucleic acid binding"/>
    <property type="evidence" value="ECO:0007669"/>
    <property type="project" value="InterPro"/>
</dbReference>